<comment type="caution">
    <text evidence="1">The sequence shown here is derived from an EMBL/GenBank/DDBJ whole genome shotgun (WGS) entry which is preliminary data.</text>
</comment>
<evidence type="ECO:0000313" key="1">
    <source>
        <dbReference type="EMBL" id="GFO43916.1"/>
    </source>
</evidence>
<dbReference type="EMBL" id="BLXT01007928">
    <property type="protein sequence ID" value="GFO43916.1"/>
    <property type="molecule type" value="Genomic_DNA"/>
</dbReference>
<dbReference type="AlphaFoldDB" id="A0AAV4DIE1"/>
<sequence>MINRISCRSAPMIASRKTLILVCRRHKIKRNTLTYWTDYPQVLVINSRESVSGSDLSCEPLGGDTACSLLLGGFWDVRRPPMTHEVHVVISK</sequence>
<keyword evidence="2" id="KW-1185">Reference proteome</keyword>
<organism evidence="1 2">
    <name type="scientific">Plakobranchus ocellatus</name>
    <dbReference type="NCBI Taxonomy" id="259542"/>
    <lineage>
        <taxon>Eukaryota</taxon>
        <taxon>Metazoa</taxon>
        <taxon>Spiralia</taxon>
        <taxon>Lophotrochozoa</taxon>
        <taxon>Mollusca</taxon>
        <taxon>Gastropoda</taxon>
        <taxon>Heterobranchia</taxon>
        <taxon>Euthyneura</taxon>
        <taxon>Panpulmonata</taxon>
        <taxon>Sacoglossa</taxon>
        <taxon>Placobranchoidea</taxon>
        <taxon>Plakobranchidae</taxon>
        <taxon>Plakobranchus</taxon>
    </lineage>
</organism>
<accession>A0AAV4DIE1</accession>
<protein>
    <submittedName>
        <fullName evidence="1">Uncharacterized protein</fullName>
    </submittedName>
</protein>
<gene>
    <name evidence="1" type="ORF">PoB_007042100</name>
</gene>
<evidence type="ECO:0000313" key="2">
    <source>
        <dbReference type="Proteomes" id="UP000735302"/>
    </source>
</evidence>
<proteinExistence type="predicted"/>
<reference evidence="1 2" key="1">
    <citation type="journal article" date="2021" name="Elife">
        <title>Chloroplast acquisition without the gene transfer in kleptoplastic sea slugs, Plakobranchus ocellatus.</title>
        <authorList>
            <person name="Maeda T."/>
            <person name="Takahashi S."/>
            <person name="Yoshida T."/>
            <person name="Shimamura S."/>
            <person name="Takaki Y."/>
            <person name="Nagai Y."/>
            <person name="Toyoda A."/>
            <person name="Suzuki Y."/>
            <person name="Arimoto A."/>
            <person name="Ishii H."/>
            <person name="Satoh N."/>
            <person name="Nishiyama T."/>
            <person name="Hasebe M."/>
            <person name="Maruyama T."/>
            <person name="Minagawa J."/>
            <person name="Obokata J."/>
            <person name="Shigenobu S."/>
        </authorList>
    </citation>
    <scope>NUCLEOTIDE SEQUENCE [LARGE SCALE GENOMIC DNA]</scope>
</reference>
<name>A0AAV4DIE1_9GAST</name>
<dbReference type="Proteomes" id="UP000735302">
    <property type="component" value="Unassembled WGS sequence"/>
</dbReference>